<dbReference type="WBParaSite" id="PSU_v2.g16466.t1">
    <property type="protein sequence ID" value="PSU_v2.g16466.t1"/>
    <property type="gene ID" value="PSU_v2.g16466"/>
</dbReference>
<keyword evidence="3" id="KW-0547">Nucleotide-binding</keyword>
<dbReference type="GO" id="GO:0005634">
    <property type="term" value="C:nucleus"/>
    <property type="evidence" value="ECO:0007669"/>
    <property type="project" value="TreeGrafter"/>
</dbReference>
<dbReference type="InterPro" id="IPR008271">
    <property type="entry name" value="Ser/Thr_kinase_AS"/>
</dbReference>
<evidence type="ECO:0000259" key="6">
    <source>
        <dbReference type="PROSITE" id="PS50011"/>
    </source>
</evidence>
<dbReference type="InterPro" id="IPR011009">
    <property type="entry name" value="Kinase-like_dom_sf"/>
</dbReference>
<evidence type="ECO:0000256" key="2">
    <source>
        <dbReference type="ARBA" id="ARBA00022679"/>
    </source>
</evidence>
<keyword evidence="4" id="KW-0418">Kinase</keyword>
<evidence type="ECO:0000256" key="1">
    <source>
        <dbReference type="ARBA" id="ARBA00022527"/>
    </source>
</evidence>
<dbReference type="Proteomes" id="UP000887577">
    <property type="component" value="Unplaced"/>
</dbReference>
<accession>A0A914Y8D9</accession>
<dbReference type="SMART" id="SM00220">
    <property type="entry name" value="S_TKc"/>
    <property type="match status" value="1"/>
</dbReference>
<dbReference type="Gene3D" id="1.10.510.10">
    <property type="entry name" value="Transferase(Phosphotransferase) domain 1"/>
    <property type="match status" value="1"/>
</dbReference>
<feature type="domain" description="Protein kinase" evidence="6">
    <location>
        <begin position="1"/>
        <end position="173"/>
    </location>
</feature>
<dbReference type="PANTHER" id="PTHR24345:SF0">
    <property type="entry name" value="CELL CYCLE SERINE_THREONINE-PROTEIN KINASE CDC5_MSD2"/>
    <property type="match status" value="1"/>
</dbReference>
<dbReference type="SUPFAM" id="SSF56112">
    <property type="entry name" value="Protein kinase-like (PK-like)"/>
    <property type="match status" value="1"/>
</dbReference>
<proteinExistence type="predicted"/>
<evidence type="ECO:0000313" key="8">
    <source>
        <dbReference type="WBParaSite" id="PSU_v2.g16466.t1"/>
    </source>
</evidence>
<evidence type="ECO:0000256" key="5">
    <source>
        <dbReference type="ARBA" id="ARBA00022840"/>
    </source>
</evidence>
<evidence type="ECO:0000256" key="4">
    <source>
        <dbReference type="ARBA" id="ARBA00022777"/>
    </source>
</evidence>
<dbReference type="AlphaFoldDB" id="A0A914Y8D9"/>
<keyword evidence="7" id="KW-1185">Reference proteome</keyword>
<dbReference type="InterPro" id="IPR000719">
    <property type="entry name" value="Prot_kinase_dom"/>
</dbReference>
<organism evidence="7 8">
    <name type="scientific">Panagrolaimus superbus</name>
    <dbReference type="NCBI Taxonomy" id="310955"/>
    <lineage>
        <taxon>Eukaryota</taxon>
        <taxon>Metazoa</taxon>
        <taxon>Ecdysozoa</taxon>
        <taxon>Nematoda</taxon>
        <taxon>Chromadorea</taxon>
        <taxon>Rhabditida</taxon>
        <taxon>Tylenchina</taxon>
        <taxon>Panagrolaimomorpha</taxon>
        <taxon>Panagrolaimoidea</taxon>
        <taxon>Panagrolaimidae</taxon>
        <taxon>Panagrolaimus</taxon>
    </lineage>
</organism>
<keyword evidence="2" id="KW-0808">Transferase</keyword>
<dbReference type="PANTHER" id="PTHR24345">
    <property type="entry name" value="SERINE/THREONINE-PROTEIN KINASE PLK"/>
    <property type="match status" value="1"/>
</dbReference>
<name>A0A914Y8D9_9BILA</name>
<dbReference type="PROSITE" id="PS50011">
    <property type="entry name" value="PROTEIN_KINASE_DOM"/>
    <property type="match status" value="1"/>
</dbReference>
<sequence length="211" mass="23824">MSEIASFASNIFAGLEYIHLRDMIHTDVKFGNIIIADNDTLKLIDFDRATPFVEAAQNSISNSRVRGTLEYEAPELSAGKNFDLKVDSWSVGVVLAECVLQTDYLFKRKSGENQNDSYRRTLDSSWQEILGECSLIKQDAKVKDSFFLLLQSLIVLDPSARLTSKDARTSDFLSKCTHLPIDPTKVTKYDPAVEKKFVINSQKIFDEELTQ</sequence>
<protein>
    <submittedName>
        <fullName evidence="8">Protein kinase domain-containing protein</fullName>
    </submittedName>
</protein>
<evidence type="ECO:0000256" key="3">
    <source>
        <dbReference type="ARBA" id="ARBA00022741"/>
    </source>
</evidence>
<dbReference type="GO" id="GO:0004674">
    <property type="term" value="F:protein serine/threonine kinase activity"/>
    <property type="evidence" value="ECO:0007669"/>
    <property type="project" value="UniProtKB-KW"/>
</dbReference>
<keyword evidence="5" id="KW-0067">ATP-binding</keyword>
<reference evidence="8" key="1">
    <citation type="submission" date="2022-11" db="UniProtKB">
        <authorList>
            <consortium name="WormBaseParasite"/>
        </authorList>
    </citation>
    <scope>IDENTIFICATION</scope>
</reference>
<evidence type="ECO:0000313" key="7">
    <source>
        <dbReference type="Proteomes" id="UP000887577"/>
    </source>
</evidence>
<keyword evidence="1" id="KW-0723">Serine/threonine-protein kinase</keyword>
<dbReference type="GO" id="GO:0005524">
    <property type="term" value="F:ATP binding"/>
    <property type="evidence" value="ECO:0007669"/>
    <property type="project" value="UniProtKB-KW"/>
</dbReference>
<dbReference type="PROSITE" id="PS00108">
    <property type="entry name" value="PROTEIN_KINASE_ST"/>
    <property type="match status" value="1"/>
</dbReference>
<dbReference type="Pfam" id="PF00069">
    <property type="entry name" value="Pkinase"/>
    <property type="match status" value="1"/>
</dbReference>